<keyword evidence="1 4" id="KW-0489">Methyltransferase</keyword>
<evidence type="ECO:0000313" key="6">
    <source>
        <dbReference type="EMBL" id="CAB9505338.1"/>
    </source>
</evidence>
<evidence type="ECO:0000256" key="4">
    <source>
        <dbReference type="PROSITE-ProRule" id="PRU01024"/>
    </source>
</evidence>
<keyword evidence="3 4" id="KW-0949">S-adenosyl-L-methionine</keyword>
<feature type="active site" description="Nucleophile" evidence="4">
    <location>
        <position position="575"/>
    </location>
</feature>
<feature type="binding site" evidence="4">
    <location>
        <position position="407"/>
    </location>
    <ligand>
        <name>S-adenosyl-L-methionine</name>
        <dbReference type="ChEBI" id="CHEBI:59789"/>
    </ligand>
</feature>
<dbReference type="AlphaFoldDB" id="A0A9N8DLT5"/>
<keyword evidence="2 4" id="KW-0808">Transferase</keyword>
<accession>A0A9N8DLT5</accession>
<dbReference type="GO" id="GO:0032259">
    <property type="term" value="P:methylation"/>
    <property type="evidence" value="ECO:0007669"/>
    <property type="project" value="UniProtKB-KW"/>
</dbReference>
<dbReference type="Proteomes" id="UP001153069">
    <property type="component" value="Unassembled WGS sequence"/>
</dbReference>
<dbReference type="EMBL" id="CAICTM010000227">
    <property type="protein sequence ID" value="CAB9505338.1"/>
    <property type="molecule type" value="Genomic_DNA"/>
</dbReference>
<dbReference type="PANTHER" id="PTHR47548">
    <property type="entry name" value="BNAA06G32370D PROTEIN"/>
    <property type="match status" value="1"/>
</dbReference>
<dbReference type="Gene3D" id="3.40.50.150">
    <property type="entry name" value="Vaccinia Virus protein VP39"/>
    <property type="match status" value="1"/>
</dbReference>
<dbReference type="PROSITE" id="PS51687">
    <property type="entry name" value="SAM_MT_RNA_M5U"/>
    <property type="match status" value="1"/>
</dbReference>
<keyword evidence="7" id="KW-1185">Reference proteome</keyword>
<dbReference type="Gene3D" id="2.40.50.1070">
    <property type="match status" value="1"/>
</dbReference>
<dbReference type="InterPro" id="IPR029063">
    <property type="entry name" value="SAM-dependent_MTases_sf"/>
</dbReference>
<evidence type="ECO:0000256" key="2">
    <source>
        <dbReference type="ARBA" id="ARBA00022679"/>
    </source>
</evidence>
<dbReference type="GO" id="GO:0008173">
    <property type="term" value="F:RNA methyltransferase activity"/>
    <property type="evidence" value="ECO:0007669"/>
    <property type="project" value="InterPro"/>
</dbReference>
<evidence type="ECO:0000313" key="7">
    <source>
        <dbReference type="Proteomes" id="UP001153069"/>
    </source>
</evidence>
<evidence type="ECO:0000256" key="5">
    <source>
        <dbReference type="SAM" id="MobiDB-lite"/>
    </source>
</evidence>
<evidence type="ECO:0000256" key="1">
    <source>
        <dbReference type="ARBA" id="ARBA00022603"/>
    </source>
</evidence>
<dbReference type="InterPro" id="IPR053304">
    <property type="entry name" value="RNA_M5U_MTase"/>
</dbReference>
<evidence type="ECO:0000256" key="3">
    <source>
        <dbReference type="ARBA" id="ARBA00022691"/>
    </source>
</evidence>
<sequence length="620" mass="69181">MRKQQSSSSKHESSKRQKMGTQGKFGTMMLLCLPFLTTDVSAFAPTHLFLQPSLFAGVNTALWEQRRSTSNRNSDGSQKQRSRRRRPTTEGTGGTGRNNNRNSNNKNGKRSYRVSNEEARPILTNYDANTSPQVNQERLHRATIDCGHFDTCSGCSVQTKIANIPTIQSAQSFFSSPWIRQSILYDSYDNNDDNFYQVVVPSPLTSWRTQAKLVAAPKSSAWSNDGIQLGLYRSKSHQVVAIPQCAVHHPSINRAMETLEQATAKAGIVAYSSAKREGALRYVQFQVERTTGKVSMTLVWNAETIKQTQPALSRLVKELQRLDPDLWHSVWVNCNDSTGNNILARNPNRWHRITGPEFLREPLPVGDKGWLYFTPLTFRQGNLDGFDILANDVASLVPENAKVCELYAGVGLLGLSALAHQATNDENGLYWLRCSDENPSNARCFERAVDSLPPDWVGRGNRHDRKKPQEEEITIAQLMERMQSGDAVQAEPPVGDKTSYMVASAAKALKSGQALGANVIIVDPPRKGLEFEVLDELCKPIDRHQDSVEDVSMLTIPDEMARWTNDARTLIYVSCGFEALARDAERLLTSKAGWKLESATGYILFPGSDHVETVCVFQRD</sequence>
<dbReference type="InterPro" id="IPR010280">
    <property type="entry name" value="U5_MeTrfase_fam"/>
</dbReference>
<reference evidence="6" key="1">
    <citation type="submission" date="2020-06" db="EMBL/GenBank/DDBJ databases">
        <authorList>
            <consortium name="Plant Systems Biology data submission"/>
        </authorList>
    </citation>
    <scope>NUCLEOTIDE SEQUENCE</scope>
    <source>
        <strain evidence="6">D6</strain>
    </source>
</reference>
<comment type="caution">
    <text evidence="6">The sequence shown here is derived from an EMBL/GenBank/DDBJ whole genome shotgun (WGS) entry which is preliminary data.</text>
</comment>
<protein>
    <submittedName>
        <fullName evidence="6">Uncharacterized RNA methyltransferase pc1998</fullName>
    </submittedName>
</protein>
<dbReference type="OrthoDB" id="10250660at2759"/>
<comment type="similarity">
    <text evidence="4">Belongs to the class I-like SAM-binding methyltransferase superfamily. RNA M5U methyltransferase family.</text>
</comment>
<feature type="region of interest" description="Disordered" evidence="5">
    <location>
        <begin position="1"/>
        <end position="21"/>
    </location>
</feature>
<name>A0A9N8DLT5_9STRA</name>
<gene>
    <name evidence="6" type="ORF">SEMRO_228_G092560.1</name>
</gene>
<organism evidence="6 7">
    <name type="scientific">Seminavis robusta</name>
    <dbReference type="NCBI Taxonomy" id="568900"/>
    <lineage>
        <taxon>Eukaryota</taxon>
        <taxon>Sar</taxon>
        <taxon>Stramenopiles</taxon>
        <taxon>Ochrophyta</taxon>
        <taxon>Bacillariophyta</taxon>
        <taxon>Bacillariophyceae</taxon>
        <taxon>Bacillariophycidae</taxon>
        <taxon>Naviculales</taxon>
        <taxon>Naviculaceae</taxon>
        <taxon>Seminavis</taxon>
    </lineage>
</organism>
<dbReference type="GO" id="GO:0006396">
    <property type="term" value="P:RNA processing"/>
    <property type="evidence" value="ECO:0007669"/>
    <property type="project" value="InterPro"/>
</dbReference>
<proteinExistence type="inferred from homology"/>
<dbReference type="SUPFAM" id="SSF53335">
    <property type="entry name" value="S-adenosyl-L-methionine-dependent methyltransferases"/>
    <property type="match status" value="2"/>
</dbReference>
<dbReference type="PANTHER" id="PTHR47548:SF1">
    <property type="entry name" value="S-ADENOSYL-L-METHIONINE-DEPENDENT METHYLTRANSFERASES SUPERFAMILY PROTEIN"/>
    <property type="match status" value="1"/>
</dbReference>
<feature type="compositionally biased region" description="Low complexity" evidence="5">
    <location>
        <begin position="97"/>
        <end position="106"/>
    </location>
</feature>
<feature type="binding site" evidence="4">
    <location>
        <position position="436"/>
    </location>
    <ligand>
        <name>S-adenosyl-L-methionine</name>
        <dbReference type="ChEBI" id="CHEBI:59789"/>
    </ligand>
</feature>
<feature type="binding site" evidence="4">
    <location>
        <position position="380"/>
    </location>
    <ligand>
        <name>S-adenosyl-L-methionine</name>
        <dbReference type="ChEBI" id="CHEBI:59789"/>
    </ligand>
</feature>
<feature type="binding site" evidence="4">
    <location>
        <position position="523"/>
    </location>
    <ligand>
        <name>S-adenosyl-L-methionine</name>
        <dbReference type="ChEBI" id="CHEBI:59789"/>
    </ligand>
</feature>
<feature type="region of interest" description="Disordered" evidence="5">
    <location>
        <begin position="66"/>
        <end position="121"/>
    </location>
</feature>